<organism evidence="2 3">
    <name type="scientific">Acetonema longum DSM 6540</name>
    <dbReference type="NCBI Taxonomy" id="1009370"/>
    <lineage>
        <taxon>Bacteria</taxon>
        <taxon>Bacillati</taxon>
        <taxon>Bacillota</taxon>
        <taxon>Negativicutes</taxon>
        <taxon>Acetonemataceae</taxon>
        <taxon>Acetonema</taxon>
    </lineage>
</organism>
<keyword evidence="2" id="KW-0808">Transferase</keyword>
<dbReference type="InterPro" id="IPR016181">
    <property type="entry name" value="Acyl_CoA_acyltransferase"/>
</dbReference>
<dbReference type="PROSITE" id="PS51186">
    <property type="entry name" value="GNAT"/>
    <property type="match status" value="1"/>
</dbReference>
<dbReference type="Proteomes" id="UP000003240">
    <property type="component" value="Unassembled WGS sequence"/>
</dbReference>
<reference evidence="2 3" key="1">
    <citation type="journal article" date="2011" name="EMBO J.">
        <title>Structural diversity of bacterial flagellar motors.</title>
        <authorList>
            <person name="Chen S."/>
            <person name="Beeby M."/>
            <person name="Murphy G.E."/>
            <person name="Leadbetter J.R."/>
            <person name="Hendrixson D.R."/>
            <person name="Briegel A."/>
            <person name="Li Z."/>
            <person name="Shi J."/>
            <person name="Tocheva E.I."/>
            <person name="Muller A."/>
            <person name="Dobro M.J."/>
            <person name="Jensen G.J."/>
        </authorList>
    </citation>
    <scope>NUCLEOTIDE SEQUENCE [LARGE SCALE GENOMIC DNA]</scope>
    <source>
        <strain evidence="2 3">DSM 6540</strain>
    </source>
</reference>
<dbReference type="InterPro" id="IPR000182">
    <property type="entry name" value="GNAT_dom"/>
</dbReference>
<evidence type="ECO:0000313" key="3">
    <source>
        <dbReference type="Proteomes" id="UP000003240"/>
    </source>
</evidence>
<evidence type="ECO:0000313" key="2">
    <source>
        <dbReference type="EMBL" id="EGO62290.1"/>
    </source>
</evidence>
<dbReference type="InterPro" id="IPR020036">
    <property type="entry name" value="PseH"/>
</dbReference>
<protein>
    <submittedName>
        <fullName evidence="2">Pseudaminic acid biosynthesis N-acetyl transferase</fullName>
    </submittedName>
</protein>
<sequence length="173" mass="19905">MSPTDLDQVLAWRNSPRIRAAMFSDHIITIEEHRAWFQKVQNSEGSKLLIFLLEDIAVGVVNITDIDFRHNHCFWGFYIGIEPAPSGTGLAMGYFALNYAFGELGIRKLCSEVIVSNTTSLRYHHRLGFYEEGQFREHVKKDGIYADVIRLACFRSDWEKVKRDIAQRCFGGE</sequence>
<dbReference type="eggNOG" id="COG1670">
    <property type="taxonomic scope" value="Bacteria"/>
</dbReference>
<dbReference type="PANTHER" id="PTHR43415:SF3">
    <property type="entry name" value="GNAT-FAMILY ACETYLTRANSFERASE"/>
    <property type="match status" value="1"/>
</dbReference>
<keyword evidence="3" id="KW-1185">Reference proteome</keyword>
<evidence type="ECO:0000259" key="1">
    <source>
        <dbReference type="PROSITE" id="PS51186"/>
    </source>
</evidence>
<dbReference type="NCBIfam" id="TIGR03585">
    <property type="entry name" value="PseH"/>
    <property type="match status" value="1"/>
</dbReference>
<dbReference type="GO" id="GO:0016747">
    <property type="term" value="F:acyltransferase activity, transferring groups other than amino-acyl groups"/>
    <property type="evidence" value="ECO:0007669"/>
    <property type="project" value="InterPro"/>
</dbReference>
<dbReference type="AlphaFoldDB" id="F7NNV6"/>
<feature type="domain" description="N-acetyltransferase" evidence="1">
    <location>
        <begin position="1"/>
        <end position="156"/>
    </location>
</feature>
<gene>
    <name evidence="2" type="ORF">ALO_18987</name>
</gene>
<accession>F7NNV6</accession>
<dbReference type="PANTHER" id="PTHR43415">
    <property type="entry name" value="SPERMIDINE N(1)-ACETYLTRANSFERASE"/>
    <property type="match status" value="1"/>
</dbReference>
<dbReference type="Pfam" id="PF13420">
    <property type="entry name" value="Acetyltransf_4"/>
    <property type="match status" value="1"/>
</dbReference>
<dbReference type="STRING" id="1009370.ALO_18987"/>
<proteinExistence type="predicted"/>
<dbReference type="EMBL" id="AFGF01000234">
    <property type="protein sequence ID" value="EGO62290.1"/>
    <property type="molecule type" value="Genomic_DNA"/>
</dbReference>
<dbReference type="Gene3D" id="3.40.630.30">
    <property type="match status" value="1"/>
</dbReference>
<comment type="caution">
    <text evidence="2">The sequence shown here is derived from an EMBL/GenBank/DDBJ whole genome shotgun (WGS) entry which is preliminary data.</text>
</comment>
<name>F7NNV6_9FIRM</name>
<dbReference type="SUPFAM" id="SSF55729">
    <property type="entry name" value="Acyl-CoA N-acyltransferases (Nat)"/>
    <property type="match status" value="1"/>
</dbReference>